<organism evidence="1">
    <name type="scientific">Arsenophonus endosymbiont of Trialeurodes vaporariorum</name>
    <dbReference type="NCBI Taxonomy" id="235567"/>
    <lineage>
        <taxon>Bacteria</taxon>
        <taxon>Pseudomonadati</taxon>
        <taxon>Pseudomonadota</taxon>
        <taxon>Gammaproteobacteria</taxon>
        <taxon>Enterobacterales</taxon>
        <taxon>Morganellaceae</taxon>
        <taxon>Arsenophonus</taxon>
    </lineage>
</organism>
<dbReference type="AlphaFoldDB" id="A0A3B0M212"/>
<protein>
    <submittedName>
        <fullName evidence="1">Uncharacterized protein</fullName>
    </submittedName>
</protein>
<reference evidence="1" key="1">
    <citation type="submission" date="2018-04" db="EMBL/GenBank/DDBJ databases">
        <authorList>
            <person name="Go L.Y."/>
            <person name="Mitchell J.A."/>
        </authorList>
    </citation>
    <scope>NUCLEOTIDE SEQUENCE</scope>
    <source>
        <strain evidence="1">ARTV</strain>
    </source>
</reference>
<sequence length="84" mass="9674">MRDYTEFITSQHLTAEKFTRHIELMTRPLGDILTLAGRLNAFFSIDNSTGKQLDAVGEWIGLSRFVKTPIKGVYFFTGYRKSRI</sequence>
<gene>
    <name evidence="1" type="ORF">ARTV_2557</name>
</gene>
<dbReference type="Pfam" id="PF11041">
    <property type="entry name" value="Phage_Wedge1"/>
    <property type="match status" value="1"/>
</dbReference>
<dbReference type="InterPro" id="IPR021283">
    <property type="entry name" value="Phage_Wedge1"/>
</dbReference>
<dbReference type="EMBL" id="UFQR01000011">
    <property type="protein sequence ID" value="SSW96243.1"/>
    <property type="molecule type" value="Genomic_DNA"/>
</dbReference>
<evidence type="ECO:0000313" key="1">
    <source>
        <dbReference type="EMBL" id="SSW96243.1"/>
    </source>
</evidence>
<proteinExistence type="predicted"/>
<accession>A0A3B0M212</accession>
<name>A0A3B0M212_9GAMM</name>